<evidence type="ECO:0000313" key="2">
    <source>
        <dbReference type="EMBL" id="KGO97953.1"/>
    </source>
</evidence>
<sequence length="255" mass="27679">MQASQITIDNLTVNPEALDGPIRAKAKGNEFFYENRNYDIRLTDTGTVHINNKATGEDYRIWGDPHVDIDGKRAFDFYGDTTFQLEDGTKVTIETKPAHDNAKVTYASTVTITDGTTGQTTQVTGVDPFTRGDLAVSHHVHDAARVEARANDGNVIRENPFGAGFLGVDGNGRIGVVVDQQYINLTDHRLNGSELAGDQFQALFTALQSFGTLLSMFQGLMSISFSSSADAEGQPAVNLNLPANFEFTIKGPNAF</sequence>
<accession>A0A0A0M4Q4</accession>
<dbReference type="Pfam" id="PF07481">
    <property type="entry name" value="DUF1521"/>
    <property type="match status" value="1"/>
</dbReference>
<dbReference type="OrthoDB" id="5971591at2"/>
<organism evidence="2 3">
    <name type="scientific">Lysobacter defluvii IMMIB APB-9 = DSM 18482</name>
    <dbReference type="NCBI Taxonomy" id="1385515"/>
    <lineage>
        <taxon>Bacteria</taxon>
        <taxon>Pseudomonadati</taxon>
        <taxon>Pseudomonadota</taxon>
        <taxon>Gammaproteobacteria</taxon>
        <taxon>Lysobacterales</taxon>
        <taxon>Lysobacteraceae</taxon>
        <taxon>Novilysobacter</taxon>
    </lineage>
</organism>
<dbReference type="AlphaFoldDB" id="A0A0A0M4Q4"/>
<feature type="domain" description="DUF1521" evidence="1">
    <location>
        <begin position="38"/>
        <end position="187"/>
    </location>
</feature>
<proteinExistence type="predicted"/>
<dbReference type="RefSeq" id="WP_052106873.1">
    <property type="nucleotide sequence ID" value="NZ_AUHT01000005.1"/>
</dbReference>
<dbReference type="Proteomes" id="UP000030003">
    <property type="component" value="Unassembled WGS sequence"/>
</dbReference>
<dbReference type="EMBL" id="AVBH01000161">
    <property type="protein sequence ID" value="KGO97953.1"/>
    <property type="molecule type" value="Genomic_DNA"/>
</dbReference>
<keyword evidence="3" id="KW-1185">Reference proteome</keyword>
<comment type="caution">
    <text evidence="2">The sequence shown here is derived from an EMBL/GenBank/DDBJ whole genome shotgun (WGS) entry which is preliminary data.</text>
</comment>
<reference evidence="2 3" key="1">
    <citation type="submission" date="2013-08" db="EMBL/GenBank/DDBJ databases">
        <title>Genomic analysis of Lysobacter defluvii.</title>
        <authorList>
            <person name="Wang Q."/>
            <person name="Wang G."/>
        </authorList>
    </citation>
    <scope>NUCLEOTIDE SEQUENCE [LARGE SCALE GENOMIC DNA]</scope>
    <source>
        <strain evidence="2 3">IMMIB APB-9</strain>
    </source>
</reference>
<dbReference type="eggNOG" id="ENOG5032RZF">
    <property type="taxonomic scope" value="Bacteria"/>
</dbReference>
<dbReference type="InterPro" id="IPR011086">
    <property type="entry name" value="DUF1521"/>
</dbReference>
<name>A0A0A0M4Q4_9GAMM</name>
<evidence type="ECO:0000259" key="1">
    <source>
        <dbReference type="Pfam" id="PF07481"/>
    </source>
</evidence>
<protein>
    <recommendedName>
        <fullName evidence="1">DUF1521 domain-containing protein</fullName>
    </recommendedName>
</protein>
<gene>
    <name evidence="2" type="ORF">N791_06385</name>
</gene>
<evidence type="ECO:0000313" key="3">
    <source>
        <dbReference type="Proteomes" id="UP000030003"/>
    </source>
</evidence>